<evidence type="ECO:0000256" key="5">
    <source>
        <dbReference type="ARBA" id="ARBA00023136"/>
    </source>
</evidence>
<keyword evidence="3 6" id="KW-0812">Transmembrane</keyword>
<dbReference type="InterPro" id="IPR012312">
    <property type="entry name" value="Hemerythrin-like"/>
</dbReference>
<keyword evidence="11" id="KW-1185">Reference proteome</keyword>
<keyword evidence="6" id="KW-0547">Nucleotide-binding</keyword>
<keyword evidence="6" id="KW-1003">Cell membrane</keyword>
<dbReference type="PANTHER" id="PTHR48085:SF5">
    <property type="entry name" value="CADMIUM_ZINC-TRANSPORTING ATPASE HMA4-RELATED"/>
    <property type="match status" value="1"/>
</dbReference>
<keyword evidence="6" id="KW-0479">Metal-binding</keyword>
<gene>
    <name evidence="10" type="ORF">ACFFQA_15825</name>
</gene>
<dbReference type="Gene3D" id="3.40.1110.10">
    <property type="entry name" value="Calcium-transporting ATPase, cytoplasmic domain N"/>
    <property type="match status" value="1"/>
</dbReference>
<feature type="transmembrane region" description="Helical" evidence="6">
    <location>
        <begin position="233"/>
        <end position="252"/>
    </location>
</feature>
<name>A0ABV5ZWZ8_9PSEU</name>
<dbReference type="RefSeq" id="WP_377852707.1">
    <property type="nucleotide sequence ID" value="NZ_JBHLZU010000012.1"/>
</dbReference>
<dbReference type="InterPro" id="IPR027256">
    <property type="entry name" value="P-typ_ATPase_IB"/>
</dbReference>
<dbReference type="EMBL" id="JBHLZU010000012">
    <property type="protein sequence ID" value="MFB9905403.1"/>
    <property type="molecule type" value="Genomic_DNA"/>
</dbReference>
<evidence type="ECO:0000256" key="4">
    <source>
        <dbReference type="ARBA" id="ARBA00022989"/>
    </source>
</evidence>
<evidence type="ECO:0000259" key="9">
    <source>
        <dbReference type="Pfam" id="PF01814"/>
    </source>
</evidence>
<proteinExistence type="inferred from homology"/>
<evidence type="ECO:0000313" key="10">
    <source>
        <dbReference type="EMBL" id="MFB9905403.1"/>
    </source>
</evidence>
<dbReference type="SUPFAM" id="SSF81665">
    <property type="entry name" value="Calcium ATPase, transmembrane domain M"/>
    <property type="match status" value="1"/>
</dbReference>
<dbReference type="Pfam" id="PF01814">
    <property type="entry name" value="Hemerythrin"/>
    <property type="match status" value="1"/>
</dbReference>
<feature type="transmembrane region" description="Helical" evidence="6">
    <location>
        <begin position="258"/>
        <end position="278"/>
    </location>
</feature>
<evidence type="ECO:0000256" key="3">
    <source>
        <dbReference type="ARBA" id="ARBA00022692"/>
    </source>
</evidence>
<dbReference type="NCBIfam" id="TIGR01525">
    <property type="entry name" value="ATPase-IB_hvy"/>
    <property type="match status" value="1"/>
</dbReference>
<organism evidence="10 11">
    <name type="scientific">Allokutzneria oryzae</name>
    <dbReference type="NCBI Taxonomy" id="1378989"/>
    <lineage>
        <taxon>Bacteria</taxon>
        <taxon>Bacillati</taxon>
        <taxon>Actinomycetota</taxon>
        <taxon>Actinomycetes</taxon>
        <taxon>Pseudonocardiales</taxon>
        <taxon>Pseudonocardiaceae</taxon>
        <taxon>Allokutzneria</taxon>
    </lineage>
</organism>
<evidence type="ECO:0000256" key="2">
    <source>
        <dbReference type="ARBA" id="ARBA00006024"/>
    </source>
</evidence>
<accession>A0ABV5ZWZ8</accession>
<dbReference type="NCBIfam" id="TIGR01494">
    <property type="entry name" value="ATPase_P-type"/>
    <property type="match status" value="1"/>
</dbReference>
<dbReference type="InterPro" id="IPR036412">
    <property type="entry name" value="HAD-like_sf"/>
</dbReference>
<comment type="similarity">
    <text evidence="2 6">Belongs to the cation transport ATPase (P-type) (TC 3.A.3) family. Type IB subfamily.</text>
</comment>
<dbReference type="Gene3D" id="1.20.120.520">
    <property type="entry name" value="nmb1532 protein domain like"/>
    <property type="match status" value="1"/>
</dbReference>
<evidence type="ECO:0000256" key="1">
    <source>
        <dbReference type="ARBA" id="ARBA00004651"/>
    </source>
</evidence>
<evidence type="ECO:0000313" key="11">
    <source>
        <dbReference type="Proteomes" id="UP001589693"/>
    </source>
</evidence>
<feature type="region of interest" description="Disordered" evidence="7">
    <location>
        <begin position="756"/>
        <end position="776"/>
    </location>
</feature>
<dbReference type="InterPro" id="IPR023214">
    <property type="entry name" value="HAD_sf"/>
</dbReference>
<sequence>MTEPSRRPSGIAVVLLVATTSLLLVGAALFWAKWPGAAVAWGVGGALALVPAVWWAWEDLRAGRFGADVLAVLALAGTLAVGEHLAAVLVGVMLATGRALDTMAQRRAHRDLSALLGRVPREANLLHDGHVTTVPVERVRPGDLLVVRAGEIVPVDGMLTGDGSFDESALTGEPAVVERGRGEPVRSGVLAVGTPVELEATRSARDSTYAGVVRLVEQATAAGAPVVRLADRIAAVFLPMALAIAALAWLLTGEVVRAVAVLVTATPCPLLLAVPVAVTAGMSRAARRGVVVRDGAALESLGRARTAVLDKTGTVTAGQPSVIGVVTVAGETVEHVLSVAAAVEQLSGHPLARAVVLAARAMDLRPPPASEVSERAGRGAVGRIGDRWVAVGRIDSAEREREPWMRRASARARVEAASLIWVTEDDRPLGAVLARDDIRPDAAHTIRRLRRAGLRRVIMLTGDRLENAQDVATVLHLDEIQARCAPEDKVRRVGQEQARATTIMVGDGLNDAPALAAAGVGVALGARGSAASAQAADAVLTADRLDGLADVVELARRARRIAVQSAVTGVALSLAAMGFAAAGLLPPAAGALVQEAIDLAVIVNALRVLVPARTERSRSRAVDALLRRFAAEHPALAEVRLAVRQAADLVRGGYTPAAEAATRRAHRLLVERLLPHEHAEETQLYPALNPVLGGPESTATMSRGHAEIERLVHRIGRLVEEPGDQGGELCAALYGLDAVLTLHFAQEEEGYFVLAQPSRNTEPGGTSGHGDRPSPG</sequence>
<keyword evidence="4 6" id="KW-1133">Transmembrane helix</keyword>
<dbReference type="InterPro" id="IPR023299">
    <property type="entry name" value="ATPase_P-typ_cyto_dom_N"/>
</dbReference>
<dbReference type="CDD" id="cd12108">
    <property type="entry name" value="Hr-like"/>
    <property type="match status" value="1"/>
</dbReference>
<dbReference type="InterPro" id="IPR008250">
    <property type="entry name" value="ATPase_P-typ_transduc_dom_A_sf"/>
</dbReference>
<evidence type="ECO:0000256" key="6">
    <source>
        <dbReference type="RuleBase" id="RU362081"/>
    </source>
</evidence>
<evidence type="ECO:0000259" key="8">
    <source>
        <dbReference type="Pfam" id="PF00122"/>
    </source>
</evidence>
<feature type="transmembrane region" description="Helical" evidence="6">
    <location>
        <begin position="12"/>
        <end position="31"/>
    </location>
</feature>
<feature type="domain" description="Hemerythrin-like" evidence="9">
    <location>
        <begin position="627"/>
        <end position="753"/>
    </location>
</feature>
<comment type="caution">
    <text evidence="10">The sequence shown here is derived from an EMBL/GenBank/DDBJ whole genome shotgun (WGS) entry which is preliminary data.</text>
</comment>
<dbReference type="Pfam" id="PF00702">
    <property type="entry name" value="Hydrolase"/>
    <property type="match status" value="1"/>
</dbReference>
<dbReference type="PRINTS" id="PR00119">
    <property type="entry name" value="CATATPASE"/>
</dbReference>
<dbReference type="Pfam" id="PF00122">
    <property type="entry name" value="E1-E2_ATPase"/>
    <property type="match status" value="1"/>
</dbReference>
<dbReference type="InterPro" id="IPR059000">
    <property type="entry name" value="ATPase_P-type_domA"/>
</dbReference>
<dbReference type="PANTHER" id="PTHR48085">
    <property type="entry name" value="CADMIUM/ZINC-TRANSPORTING ATPASE HMA2-RELATED"/>
    <property type="match status" value="1"/>
</dbReference>
<dbReference type="Proteomes" id="UP001589693">
    <property type="component" value="Unassembled WGS sequence"/>
</dbReference>
<dbReference type="SUPFAM" id="SSF56784">
    <property type="entry name" value="HAD-like"/>
    <property type="match status" value="1"/>
</dbReference>
<dbReference type="SUPFAM" id="SSF81653">
    <property type="entry name" value="Calcium ATPase, transduction domain A"/>
    <property type="match status" value="1"/>
</dbReference>
<feature type="transmembrane region" description="Helical" evidence="6">
    <location>
        <begin position="69"/>
        <end position="97"/>
    </location>
</feature>
<keyword evidence="6" id="KW-0067">ATP-binding</keyword>
<dbReference type="InterPro" id="IPR051014">
    <property type="entry name" value="Cation_Transport_ATPase_IB"/>
</dbReference>
<dbReference type="Gene3D" id="2.70.150.10">
    <property type="entry name" value="Calcium-transporting ATPase, cytoplasmic transduction domain A"/>
    <property type="match status" value="1"/>
</dbReference>
<evidence type="ECO:0000256" key="7">
    <source>
        <dbReference type="SAM" id="MobiDB-lite"/>
    </source>
</evidence>
<dbReference type="InterPro" id="IPR023298">
    <property type="entry name" value="ATPase_P-typ_TM_dom_sf"/>
</dbReference>
<protein>
    <submittedName>
        <fullName evidence="10">Heavy metal translocating P-type ATPase</fullName>
    </submittedName>
</protein>
<comment type="subcellular location">
    <subcellularLocation>
        <location evidence="1">Cell membrane</location>
        <topology evidence="1">Multi-pass membrane protein</topology>
    </subcellularLocation>
</comment>
<reference evidence="10 11" key="1">
    <citation type="submission" date="2024-09" db="EMBL/GenBank/DDBJ databases">
        <authorList>
            <person name="Sun Q."/>
            <person name="Mori K."/>
        </authorList>
    </citation>
    <scope>NUCLEOTIDE SEQUENCE [LARGE SCALE GENOMIC DNA]</scope>
    <source>
        <strain evidence="10 11">TBRC 7907</strain>
    </source>
</reference>
<feature type="domain" description="P-type ATPase A" evidence="8">
    <location>
        <begin position="119"/>
        <end position="217"/>
    </location>
</feature>
<dbReference type="InterPro" id="IPR018303">
    <property type="entry name" value="ATPase_P-typ_P_site"/>
</dbReference>
<feature type="transmembrane region" description="Helical" evidence="6">
    <location>
        <begin position="566"/>
        <end position="585"/>
    </location>
</feature>
<feature type="transmembrane region" description="Helical" evidence="6">
    <location>
        <begin position="38"/>
        <end position="57"/>
    </location>
</feature>
<keyword evidence="5 6" id="KW-0472">Membrane</keyword>
<dbReference type="Gene3D" id="3.40.50.1000">
    <property type="entry name" value="HAD superfamily/HAD-like"/>
    <property type="match status" value="1"/>
</dbReference>
<dbReference type="InterPro" id="IPR001757">
    <property type="entry name" value="P_typ_ATPase"/>
</dbReference>
<dbReference type="PROSITE" id="PS00154">
    <property type="entry name" value="ATPASE_E1_E2"/>
    <property type="match status" value="1"/>
</dbReference>